<dbReference type="STRING" id="420998.JDO7802_01596"/>
<reference evidence="2 3" key="1">
    <citation type="submission" date="2015-07" db="EMBL/GenBank/DDBJ databases">
        <authorList>
            <person name="Noorani M."/>
        </authorList>
    </citation>
    <scope>NUCLEOTIDE SEQUENCE [LARGE SCALE GENOMIC DNA]</scope>
    <source>
        <strain evidence="2 3">CECT 7802</strain>
    </source>
</reference>
<proteinExistence type="predicted"/>
<sequence>MISRRHPVLALLTLATTLPGLADAQTATADPGVSAATAHVQALPDAIRGSIANQPDRVLRGLLRNIYEHSTDGVVT</sequence>
<feature type="signal peptide" evidence="1">
    <location>
        <begin position="1"/>
        <end position="24"/>
    </location>
</feature>
<dbReference type="RefSeq" id="WP_055084276.1">
    <property type="nucleotide sequence ID" value="NZ_CXSU01000011.1"/>
</dbReference>
<dbReference type="AlphaFoldDB" id="A0A0M6YGV9"/>
<gene>
    <name evidence="2" type="ORF">JDO7802_01596</name>
</gene>
<evidence type="ECO:0000256" key="1">
    <source>
        <dbReference type="SAM" id="SignalP"/>
    </source>
</evidence>
<protein>
    <submittedName>
        <fullName evidence="2">Uncharacterized protein</fullName>
    </submittedName>
</protein>
<feature type="chain" id="PRO_5005808241" evidence="1">
    <location>
        <begin position="25"/>
        <end position="76"/>
    </location>
</feature>
<evidence type="ECO:0000313" key="3">
    <source>
        <dbReference type="Proteomes" id="UP000049222"/>
    </source>
</evidence>
<name>A0A0M6YGV9_9RHOB</name>
<accession>A0A0M6YGV9</accession>
<dbReference type="Proteomes" id="UP000049222">
    <property type="component" value="Unassembled WGS sequence"/>
</dbReference>
<keyword evidence="1" id="KW-0732">Signal</keyword>
<evidence type="ECO:0000313" key="2">
    <source>
        <dbReference type="EMBL" id="CTQ49582.1"/>
    </source>
</evidence>
<keyword evidence="3" id="KW-1185">Reference proteome</keyword>
<dbReference type="EMBL" id="CXSU01000011">
    <property type="protein sequence ID" value="CTQ49582.1"/>
    <property type="molecule type" value="Genomic_DNA"/>
</dbReference>
<organism evidence="2 3">
    <name type="scientific">Jannaschia donghaensis</name>
    <dbReference type="NCBI Taxonomy" id="420998"/>
    <lineage>
        <taxon>Bacteria</taxon>
        <taxon>Pseudomonadati</taxon>
        <taxon>Pseudomonadota</taxon>
        <taxon>Alphaproteobacteria</taxon>
        <taxon>Rhodobacterales</taxon>
        <taxon>Roseobacteraceae</taxon>
        <taxon>Jannaschia</taxon>
    </lineage>
</organism>